<evidence type="ECO:0000256" key="7">
    <source>
        <dbReference type="SAM" id="MobiDB-lite"/>
    </source>
</evidence>
<dbReference type="InterPro" id="IPR013219">
    <property type="entry name" value="Ribosomal_mS33"/>
</dbReference>
<evidence type="ECO:0000256" key="5">
    <source>
        <dbReference type="ARBA" id="ARBA00023274"/>
    </source>
</evidence>
<sequence>MSVPKQRLMDLLKVRTRIFSAVFNPTQVRQGTFVLRQRLRGPSVESYYPLKHASIKMMRKAYPGYEFPDEYEEKRVAKLEDRRSKGKGAPKKLKGQNMNKRKKKKK</sequence>
<dbReference type="RefSeq" id="XP_033598441.1">
    <property type="nucleotide sequence ID" value="XM_033744367.1"/>
</dbReference>
<dbReference type="GO" id="GO:1990904">
    <property type="term" value="C:ribonucleoprotein complex"/>
    <property type="evidence" value="ECO:0007669"/>
    <property type="project" value="UniProtKB-KW"/>
</dbReference>
<keyword evidence="3" id="KW-0689">Ribosomal protein</keyword>
<evidence type="ECO:0000313" key="9">
    <source>
        <dbReference type="Proteomes" id="UP000799437"/>
    </source>
</evidence>
<comment type="similarity">
    <text evidence="2">Belongs to the mitochondrion-specific ribosomal protein mS33 family.</text>
</comment>
<evidence type="ECO:0000313" key="8">
    <source>
        <dbReference type="EMBL" id="KAF2755990.1"/>
    </source>
</evidence>
<dbReference type="Proteomes" id="UP000799437">
    <property type="component" value="Unassembled WGS sequence"/>
</dbReference>
<gene>
    <name evidence="8" type="ORF">EJ05DRAFT_478039</name>
</gene>
<comment type="subcellular location">
    <subcellularLocation>
        <location evidence="1">Mitochondrion</location>
    </subcellularLocation>
</comment>
<reference evidence="8" key="1">
    <citation type="journal article" date="2020" name="Stud. Mycol.">
        <title>101 Dothideomycetes genomes: a test case for predicting lifestyles and emergence of pathogens.</title>
        <authorList>
            <person name="Haridas S."/>
            <person name="Albert R."/>
            <person name="Binder M."/>
            <person name="Bloem J."/>
            <person name="Labutti K."/>
            <person name="Salamov A."/>
            <person name="Andreopoulos B."/>
            <person name="Baker S."/>
            <person name="Barry K."/>
            <person name="Bills G."/>
            <person name="Bluhm B."/>
            <person name="Cannon C."/>
            <person name="Castanera R."/>
            <person name="Culley D."/>
            <person name="Daum C."/>
            <person name="Ezra D."/>
            <person name="Gonzalez J."/>
            <person name="Henrissat B."/>
            <person name="Kuo A."/>
            <person name="Liang C."/>
            <person name="Lipzen A."/>
            <person name="Lutzoni F."/>
            <person name="Magnuson J."/>
            <person name="Mondo S."/>
            <person name="Nolan M."/>
            <person name="Ohm R."/>
            <person name="Pangilinan J."/>
            <person name="Park H.-J."/>
            <person name="Ramirez L."/>
            <person name="Alfaro M."/>
            <person name="Sun H."/>
            <person name="Tritt A."/>
            <person name="Yoshinaga Y."/>
            <person name="Zwiers L.-H."/>
            <person name="Turgeon B."/>
            <person name="Goodwin S."/>
            <person name="Spatafora J."/>
            <person name="Crous P."/>
            <person name="Grigoriev I."/>
        </authorList>
    </citation>
    <scope>NUCLEOTIDE SEQUENCE</scope>
    <source>
        <strain evidence="8">CBS 121739</strain>
    </source>
</reference>
<evidence type="ECO:0000256" key="1">
    <source>
        <dbReference type="ARBA" id="ARBA00004173"/>
    </source>
</evidence>
<feature type="compositionally biased region" description="Basic residues" evidence="7">
    <location>
        <begin position="84"/>
        <end position="106"/>
    </location>
</feature>
<organism evidence="8 9">
    <name type="scientific">Pseudovirgaria hyperparasitica</name>
    <dbReference type="NCBI Taxonomy" id="470096"/>
    <lineage>
        <taxon>Eukaryota</taxon>
        <taxon>Fungi</taxon>
        <taxon>Dikarya</taxon>
        <taxon>Ascomycota</taxon>
        <taxon>Pezizomycotina</taxon>
        <taxon>Dothideomycetes</taxon>
        <taxon>Dothideomycetes incertae sedis</taxon>
        <taxon>Acrospermales</taxon>
        <taxon>Acrospermaceae</taxon>
        <taxon>Pseudovirgaria</taxon>
    </lineage>
</organism>
<feature type="region of interest" description="Disordered" evidence="7">
    <location>
        <begin position="80"/>
        <end position="106"/>
    </location>
</feature>
<protein>
    <recommendedName>
        <fullName evidence="6">Small ribosomal subunit protein mS33</fullName>
    </recommendedName>
</protein>
<keyword evidence="4" id="KW-0496">Mitochondrion</keyword>
<keyword evidence="5" id="KW-0687">Ribonucleoprotein</keyword>
<accession>A0A6A6W219</accession>
<dbReference type="GeneID" id="54485421"/>
<evidence type="ECO:0000256" key="6">
    <source>
        <dbReference type="ARBA" id="ARBA00035132"/>
    </source>
</evidence>
<proteinExistence type="inferred from homology"/>
<keyword evidence="9" id="KW-1185">Reference proteome</keyword>
<evidence type="ECO:0000256" key="4">
    <source>
        <dbReference type="ARBA" id="ARBA00023128"/>
    </source>
</evidence>
<evidence type="ECO:0000256" key="3">
    <source>
        <dbReference type="ARBA" id="ARBA00022980"/>
    </source>
</evidence>
<dbReference type="GO" id="GO:0005739">
    <property type="term" value="C:mitochondrion"/>
    <property type="evidence" value="ECO:0007669"/>
    <property type="project" value="UniProtKB-SubCell"/>
</dbReference>
<dbReference type="OrthoDB" id="2257454at2759"/>
<name>A0A6A6W219_9PEZI</name>
<dbReference type="EMBL" id="ML996576">
    <property type="protein sequence ID" value="KAF2755990.1"/>
    <property type="molecule type" value="Genomic_DNA"/>
</dbReference>
<dbReference type="GO" id="GO:0005840">
    <property type="term" value="C:ribosome"/>
    <property type="evidence" value="ECO:0007669"/>
    <property type="project" value="UniProtKB-KW"/>
</dbReference>
<dbReference type="PANTHER" id="PTHR13362">
    <property type="entry name" value="MITOCHONDRIAL RIBOSOMAL PROTEIN S33"/>
    <property type="match status" value="1"/>
</dbReference>
<evidence type="ECO:0000256" key="2">
    <source>
        <dbReference type="ARBA" id="ARBA00008970"/>
    </source>
</evidence>
<dbReference type="Pfam" id="PF08293">
    <property type="entry name" value="MRP-S33"/>
    <property type="match status" value="1"/>
</dbReference>
<dbReference type="PANTHER" id="PTHR13362:SF2">
    <property type="entry name" value="SMALL RIBOSOMAL SUBUNIT PROTEIN MS33"/>
    <property type="match status" value="1"/>
</dbReference>
<feature type="non-terminal residue" evidence="8">
    <location>
        <position position="1"/>
    </location>
</feature>
<dbReference type="AlphaFoldDB" id="A0A6A6W219"/>